<name>A0ABM0GPK9_SACKO</name>
<feature type="domain" description="Ubiquitin-like" evidence="3">
    <location>
        <begin position="517"/>
        <end position="588"/>
    </location>
</feature>
<sequence length="877" mass="101105">MEKIHREVLSSNMAKLADEIDVDDFLDDLRNEEILTEVLTEDIESEKSRRAKTGKMVILLQSCGPKAFKVFRQLLKKKGHTDIALKMKKDVEELKMQEITRDLKKIEKSGQIPMEAYGDILALHREEVVEDLWVEHIMPLMAYPVDLSEGHVDEIKKHTSRKAKAETLFDIMKMRVDYDGKKAFYSFCDVIGKVYPHLAHQILKDEVKTMVAVSRPTTKVGNDPESPAPSRDQTPSRTPCSQREEDMTLPPTSTKQVSFRSPRPSSNSPKPAKYKKTPLPDIMSPITSRSLRSPVTSRSTQSPVTGTRESLQSSRRTPLPKVSESLAKLEDQLNTSVKDRYERWLGIDMPERTDMQSQHLDRATKLIIEAGDAIEKLESKIKALQRERDEAFESRDQALQYTDHMQESLRQLEKEKEVESGRVQKLSEYIIRPGSTPGGRGRRVTPQKFRPFSLRIRKSKTVDDIKEMVKRREGIPSEWQQFYYNGKLLKDHFTLREQNVYDQSKVDLKLEVPEGVLPLIIKTVDDDTHVIAAEMEDTIAAVKARIYDKEGIPPHQIRLVHGGINLDNNRTLREYGIESASTLHMVMRYNIMVRSFKDKTISLQVGEADSIKKIKMLVNEKLGIAPEMQRIVFSGKVLENSKCLADYHIWENSVLSLVLTVSVLRKSRLDFDEEMYNVDLDPRDNVVKLKRKLEEMSGVEAERQHLVLDDVYLTNYDRVAPYAQKGKTIIMYVDLVCVTWETGEVVLRNVRPQETIHRVKMKIHELFHVQPVWISLTCEHKQLNVDTLTFEDYNIDDGSQVIFTLRAIPVQILMLSGKTFRVNVYRKSTLKHIKSWIEQKVGIPKKVQRIYHNGIEMKNGDVCEDYNIDDHSVLYLK</sequence>
<dbReference type="PRINTS" id="PR00348">
    <property type="entry name" value="UBIQUITIN"/>
</dbReference>
<dbReference type="InterPro" id="IPR019956">
    <property type="entry name" value="Ubiquitin_dom"/>
</dbReference>
<evidence type="ECO:0000259" key="3">
    <source>
        <dbReference type="PROSITE" id="PS50053"/>
    </source>
</evidence>
<keyword evidence="5" id="KW-1185">Reference proteome</keyword>
<feature type="compositionally biased region" description="Polar residues" evidence="2">
    <location>
        <begin position="231"/>
        <end position="241"/>
    </location>
</feature>
<evidence type="ECO:0000313" key="6">
    <source>
        <dbReference type="RefSeq" id="XP_002734500.1"/>
    </source>
</evidence>
<dbReference type="SUPFAM" id="SSF47986">
    <property type="entry name" value="DEATH domain"/>
    <property type="match status" value="2"/>
</dbReference>
<gene>
    <name evidence="6" type="primary">LOC100375671</name>
</gene>
<dbReference type="RefSeq" id="XP_002734500.1">
    <property type="nucleotide sequence ID" value="XM_002734454.1"/>
</dbReference>
<feature type="compositionally biased region" description="Low complexity" evidence="2">
    <location>
        <begin position="258"/>
        <end position="271"/>
    </location>
</feature>
<dbReference type="Pfam" id="PF00619">
    <property type="entry name" value="CARD"/>
    <property type="match status" value="1"/>
</dbReference>
<feature type="domain" description="CARD" evidence="4">
    <location>
        <begin position="1"/>
        <end position="90"/>
    </location>
</feature>
<evidence type="ECO:0000313" key="5">
    <source>
        <dbReference type="Proteomes" id="UP000694865"/>
    </source>
</evidence>
<dbReference type="PANTHER" id="PTHR10666">
    <property type="entry name" value="UBIQUITIN"/>
    <property type="match status" value="1"/>
</dbReference>
<dbReference type="SMART" id="SM00114">
    <property type="entry name" value="CARD"/>
    <property type="match status" value="1"/>
</dbReference>
<reference evidence="6" key="1">
    <citation type="submission" date="2025-08" db="UniProtKB">
        <authorList>
            <consortium name="RefSeq"/>
        </authorList>
    </citation>
    <scope>IDENTIFICATION</scope>
    <source>
        <tissue evidence="6">Testes</tissue>
    </source>
</reference>
<dbReference type="Pfam" id="PF00240">
    <property type="entry name" value="ubiquitin"/>
    <property type="match status" value="5"/>
</dbReference>
<accession>A0ABM0GPK9</accession>
<evidence type="ECO:0000259" key="4">
    <source>
        <dbReference type="PROSITE" id="PS50209"/>
    </source>
</evidence>
<organism evidence="5 6">
    <name type="scientific">Saccoglossus kowalevskii</name>
    <name type="common">Acorn worm</name>
    <dbReference type="NCBI Taxonomy" id="10224"/>
    <lineage>
        <taxon>Eukaryota</taxon>
        <taxon>Metazoa</taxon>
        <taxon>Hemichordata</taxon>
        <taxon>Enteropneusta</taxon>
        <taxon>Harrimaniidae</taxon>
        <taxon>Saccoglossus</taxon>
    </lineage>
</organism>
<dbReference type="InterPro" id="IPR001315">
    <property type="entry name" value="CARD"/>
</dbReference>
<evidence type="ECO:0000256" key="1">
    <source>
        <dbReference type="SAM" id="Coils"/>
    </source>
</evidence>
<dbReference type="InterPro" id="IPR000626">
    <property type="entry name" value="Ubiquitin-like_dom"/>
</dbReference>
<dbReference type="InterPro" id="IPR011029">
    <property type="entry name" value="DEATH-like_dom_sf"/>
</dbReference>
<feature type="domain" description="Ubiquitin-like" evidence="3">
    <location>
        <begin position="808"/>
        <end position="877"/>
    </location>
</feature>
<feature type="compositionally biased region" description="Polar residues" evidence="2">
    <location>
        <begin position="285"/>
        <end position="316"/>
    </location>
</feature>
<dbReference type="SMART" id="SM00213">
    <property type="entry name" value="UBQ"/>
    <property type="match status" value="5"/>
</dbReference>
<feature type="region of interest" description="Disordered" evidence="2">
    <location>
        <begin position="215"/>
        <end position="327"/>
    </location>
</feature>
<dbReference type="PROSITE" id="PS50209">
    <property type="entry name" value="CARD"/>
    <property type="match status" value="1"/>
</dbReference>
<keyword evidence="1" id="KW-0175">Coiled coil</keyword>
<dbReference type="CDD" id="cd17039">
    <property type="entry name" value="Ubl_ubiquitin_like"/>
    <property type="match status" value="3"/>
</dbReference>
<dbReference type="Proteomes" id="UP000694865">
    <property type="component" value="Unplaced"/>
</dbReference>
<dbReference type="SUPFAM" id="SSF54236">
    <property type="entry name" value="Ubiquitin-like"/>
    <property type="match status" value="6"/>
</dbReference>
<dbReference type="InterPro" id="IPR050158">
    <property type="entry name" value="Ubiquitin_ubiquitin-like"/>
</dbReference>
<dbReference type="GeneID" id="100375671"/>
<dbReference type="CDD" id="cd01671">
    <property type="entry name" value="CARD"/>
    <property type="match status" value="2"/>
</dbReference>
<feature type="coiled-coil region" evidence="1">
    <location>
        <begin position="360"/>
        <end position="429"/>
    </location>
</feature>
<evidence type="ECO:0000256" key="2">
    <source>
        <dbReference type="SAM" id="MobiDB-lite"/>
    </source>
</evidence>
<proteinExistence type="predicted"/>
<feature type="domain" description="Ubiquitin-like" evidence="3">
    <location>
        <begin position="443"/>
        <end position="515"/>
    </location>
</feature>
<dbReference type="Gene3D" id="3.10.20.90">
    <property type="entry name" value="Phosphatidylinositol 3-kinase Catalytic Subunit, Chain A, domain 1"/>
    <property type="match status" value="6"/>
</dbReference>
<protein>
    <submittedName>
        <fullName evidence="6">Polyubiquitin-A-like</fullName>
    </submittedName>
</protein>
<dbReference type="InterPro" id="IPR029071">
    <property type="entry name" value="Ubiquitin-like_domsf"/>
</dbReference>
<feature type="domain" description="Ubiquitin-like" evidence="3">
    <location>
        <begin position="589"/>
        <end position="660"/>
    </location>
</feature>
<feature type="domain" description="Ubiquitin-like" evidence="3">
    <location>
        <begin position="657"/>
        <end position="733"/>
    </location>
</feature>
<dbReference type="Gene3D" id="1.10.533.10">
    <property type="entry name" value="Death Domain, Fas"/>
    <property type="match status" value="2"/>
</dbReference>
<dbReference type="PROSITE" id="PS50053">
    <property type="entry name" value="UBIQUITIN_2"/>
    <property type="match status" value="5"/>
</dbReference>